<feature type="domain" description="Trehalase-like N-terminal" evidence="2">
    <location>
        <begin position="4"/>
        <end position="127"/>
    </location>
</feature>
<name>A0A3G8JSX1_9ACTN</name>
<dbReference type="PANTHER" id="PTHR31616">
    <property type="entry name" value="TREHALASE"/>
    <property type="match status" value="1"/>
</dbReference>
<dbReference type="GO" id="GO:0004555">
    <property type="term" value="F:alpha,alpha-trehalase activity"/>
    <property type="evidence" value="ECO:0007669"/>
    <property type="project" value="UniProtKB-EC"/>
</dbReference>
<evidence type="ECO:0000313" key="3">
    <source>
        <dbReference type="EMBL" id="AZG47602.1"/>
    </source>
</evidence>
<evidence type="ECO:0000313" key="4">
    <source>
        <dbReference type="Proteomes" id="UP000271469"/>
    </source>
</evidence>
<keyword evidence="3" id="KW-0378">Hydrolase</keyword>
<protein>
    <submittedName>
        <fullName evidence="3">Trehalase</fullName>
        <ecNumber evidence="3">3.2.1.28</ecNumber>
    </submittedName>
</protein>
<dbReference type="GO" id="GO:0005975">
    <property type="term" value="P:carbohydrate metabolic process"/>
    <property type="evidence" value="ECO:0007669"/>
    <property type="project" value="InterPro"/>
</dbReference>
<evidence type="ECO:0000259" key="2">
    <source>
        <dbReference type="Pfam" id="PF19291"/>
    </source>
</evidence>
<dbReference type="InterPro" id="IPR045582">
    <property type="entry name" value="Trehalase-like_N"/>
</dbReference>
<keyword evidence="3" id="KW-0326">Glycosidase</keyword>
<reference evidence="3 4" key="1">
    <citation type="submission" date="2018-11" db="EMBL/GenBank/DDBJ databases">
        <title>Gordonia insulae sp. nov., isolated from an island soil.</title>
        <authorList>
            <person name="Kim Y.S."/>
            <person name="Kim S.B."/>
        </authorList>
    </citation>
    <scope>NUCLEOTIDE SEQUENCE [LARGE SCALE GENOMIC DNA]</scope>
    <source>
        <strain evidence="3 4">MMS17-SY073</strain>
    </source>
</reference>
<dbReference type="InterPro" id="IPR012341">
    <property type="entry name" value="6hp_glycosidase-like_sf"/>
</dbReference>
<dbReference type="PANTHER" id="PTHR31616:SF0">
    <property type="entry name" value="GLUCAN 1,4-ALPHA-GLUCOSIDASE"/>
    <property type="match status" value="1"/>
</dbReference>
<gene>
    <name evidence="3" type="ORF">D7316_04214</name>
</gene>
<dbReference type="Proteomes" id="UP000271469">
    <property type="component" value="Chromosome"/>
</dbReference>
<dbReference type="Gene3D" id="1.50.10.10">
    <property type="match status" value="1"/>
</dbReference>
<dbReference type="KEGG" id="gom:D7316_04214"/>
<organism evidence="3 4">
    <name type="scientific">Gordonia insulae</name>
    <dbReference type="NCBI Taxonomy" id="2420509"/>
    <lineage>
        <taxon>Bacteria</taxon>
        <taxon>Bacillati</taxon>
        <taxon>Actinomycetota</taxon>
        <taxon>Actinomycetes</taxon>
        <taxon>Mycobacteriales</taxon>
        <taxon>Gordoniaceae</taxon>
        <taxon>Gordonia</taxon>
    </lineage>
</organism>
<dbReference type="AlphaFoldDB" id="A0A3G8JSX1"/>
<dbReference type="Pfam" id="PF19291">
    <property type="entry name" value="TREH_N"/>
    <property type="match status" value="1"/>
</dbReference>
<proteinExistence type="predicted"/>
<feature type="domain" description="GH15-like" evidence="1">
    <location>
        <begin position="218"/>
        <end position="583"/>
    </location>
</feature>
<dbReference type="InterPro" id="IPR011613">
    <property type="entry name" value="GH15-like"/>
</dbReference>
<dbReference type="InterPro" id="IPR008928">
    <property type="entry name" value="6-hairpin_glycosidase_sf"/>
</dbReference>
<keyword evidence="4" id="KW-1185">Reference proteome</keyword>
<dbReference type="EC" id="3.2.1.28" evidence="3"/>
<dbReference type="EMBL" id="CP033972">
    <property type="protein sequence ID" value="AZG47602.1"/>
    <property type="molecule type" value="Genomic_DNA"/>
</dbReference>
<evidence type="ECO:0000259" key="1">
    <source>
        <dbReference type="Pfam" id="PF00723"/>
    </source>
</evidence>
<dbReference type="Pfam" id="PF00723">
    <property type="entry name" value="Glyco_hydro_15"/>
    <property type="match status" value="1"/>
</dbReference>
<dbReference type="SUPFAM" id="SSF48208">
    <property type="entry name" value="Six-hairpin glycosidases"/>
    <property type="match status" value="1"/>
</dbReference>
<dbReference type="OrthoDB" id="3902805at2"/>
<dbReference type="RefSeq" id="WP_124711479.1">
    <property type="nucleotide sequence ID" value="NZ_CP033972.1"/>
</dbReference>
<sequence length="593" mass="65643">MRANIEDYALVGDCRTAALISRRGEIDWFCVPRYDSPSIFAALLGDEEHGCWTLAPRDGTAQCSRRYSGDTLVLVTRWETGTGVAEVHEFMPLDGGRVDLVRRVVGVSGHVEFQTDLRMRFDYARAVPWVLQVGDSDGPALRAIAGPDAVVVRGVALHPDGHVHRGFFTVEPDVTVDLTLTWYHSHRPEPEPLDVDAALDHTVGWWIGWSRRIEHAGPHHQQMVRSLITLRALSNLDTGGIVAAATTSLPEQFGGARNWDYRYVWLRDASLTLEALTRHGFLHVAEHWRMWLLRAIAGNTRELQIMYGIAGERDLAERELPHLPGYQNSAPVRIGNGAVHQYQGDVIGEVLCGLESARAAGLTEMPMSWSLQKALLEQVEANLERPDNGIWEMRGEPHMFTHSRAMIWAAFDRGVRATELYGLDGSPDHWRELRDRVRAEIDSDGVDPVTGRFVQFAGTDEVDASLLVLPQVGFCAFDDPRMLATVTAIEQNLMHGGLVRRYRTGSGVDGLAGGEHPFLACTFWLVTQYAMSGRHDDAAALMERACATANDVGLFSEEYDVDTGRQAGNTPQAFSHLAFVRAADALAAHSAKD</sequence>
<accession>A0A3G8JSX1</accession>